<accession>A0A022QM38</accession>
<protein>
    <recommendedName>
        <fullName evidence="3">NB-ARC domain-containing protein</fullName>
    </recommendedName>
</protein>
<organism evidence="1 2">
    <name type="scientific">Erythranthe guttata</name>
    <name type="common">Yellow monkey flower</name>
    <name type="synonym">Mimulus guttatus</name>
    <dbReference type="NCBI Taxonomy" id="4155"/>
    <lineage>
        <taxon>Eukaryota</taxon>
        <taxon>Viridiplantae</taxon>
        <taxon>Streptophyta</taxon>
        <taxon>Embryophyta</taxon>
        <taxon>Tracheophyta</taxon>
        <taxon>Spermatophyta</taxon>
        <taxon>Magnoliopsida</taxon>
        <taxon>eudicotyledons</taxon>
        <taxon>Gunneridae</taxon>
        <taxon>Pentapetalae</taxon>
        <taxon>asterids</taxon>
        <taxon>lamiids</taxon>
        <taxon>Lamiales</taxon>
        <taxon>Phrymaceae</taxon>
        <taxon>Erythranthe</taxon>
    </lineage>
</organism>
<sequence>SIRGMTNLRYLWIKKCPELEMRCQREKGEDWHKIAHIPHPEIGERIP</sequence>
<evidence type="ECO:0000313" key="2">
    <source>
        <dbReference type="Proteomes" id="UP000030748"/>
    </source>
</evidence>
<name>A0A022QM38_ERYGU</name>
<dbReference type="Proteomes" id="UP000030748">
    <property type="component" value="Unassembled WGS sequence"/>
</dbReference>
<gene>
    <name evidence="1" type="ORF">MIMGU_mgv1a0225242mg</name>
</gene>
<dbReference type="AlphaFoldDB" id="A0A022QM38"/>
<reference evidence="1 2" key="1">
    <citation type="journal article" date="2013" name="Proc. Natl. Acad. Sci. U.S.A.">
        <title>Fine-scale variation in meiotic recombination in Mimulus inferred from population shotgun sequencing.</title>
        <authorList>
            <person name="Hellsten U."/>
            <person name="Wright K.M."/>
            <person name="Jenkins J."/>
            <person name="Shu S."/>
            <person name="Yuan Y."/>
            <person name="Wessler S.R."/>
            <person name="Schmutz J."/>
            <person name="Willis J.H."/>
            <person name="Rokhsar D.S."/>
        </authorList>
    </citation>
    <scope>NUCLEOTIDE SEQUENCE [LARGE SCALE GENOMIC DNA]</scope>
    <source>
        <strain evidence="2">cv. DUN x IM62</strain>
    </source>
</reference>
<evidence type="ECO:0000313" key="1">
    <source>
        <dbReference type="EMBL" id="EYU28986.1"/>
    </source>
</evidence>
<feature type="non-terminal residue" evidence="1">
    <location>
        <position position="1"/>
    </location>
</feature>
<proteinExistence type="predicted"/>
<dbReference type="EMBL" id="KI631292">
    <property type="protein sequence ID" value="EYU28986.1"/>
    <property type="molecule type" value="Genomic_DNA"/>
</dbReference>
<keyword evidence="2" id="KW-1185">Reference proteome</keyword>
<evidence type="ECO:0008006" key="3">
    <source>
        <dbReference type="Google" id="ProtNLM"/>
    </source>
</evidence>